<reference evidence="8 9" key="1">
    <citation type="submission" date="2020-07" db="EMBL/GenBank/DDBJ databases">
        <title>Description of Limosilactobacillus balticus sp. nov., Limosilactobacillus agrestis sp. nov., Limosilactobacillus albertensis sp. nov., Limosilactobacillus rudii sp. nov., Limosilactobacillus fastidiosus sp. nov., five novel Limosilactobacillus species isolated from the vertebrate gastrointestinal tract, and proposal of 6 subspecies of Limosilactobacillus reuteri adapted to the gastrointestinal tract of specific vertebrate hosts.</title>
        <authorList>
            <person name="Li F."/>
            <person name="Cheng C."/>
            <person name="Zheng J."/>
            <person name="Quevedo R.M."/>
            <person name="Li J."/>
            <person name="Roos S."/>
            <person name="Gaenzle M.G."/>
            <person name="Walter J."/>
        </authorList>
    </citation>
    <scope>NUCLEOTIDE SEQUENCE [LARGE SCALE GENOMIC DNA]</scope>
    <source>
        <strain evidence="8 9">Lr3000</strain>
    </source>
</reference>
<feature type="domain" description="SSD" evidence="7">
    <location>
        <begin position="197"/>
        <end position="321"/>
    </location>
</feature>
<dbReference type="PROSITE" id="PS50156">
    <property type="entry name" value="SSD"/>
    <property type="match status" value="1"/>
</dbReference>
<dbReference type="PANTHER" id="PTHR33406:SF13">
    <property type="entry name" value="MEMBRANE PROTEIN YDFJ"/>
    <property type="match status" value="1"/>
</dbReference>
<name>A0A839HAU0_9LACO</name>
<dbReference type="RefSeq" id="WP_182603162.1">
    <property type="nucleotide sequence ID" value="NZ_JACIVD010000069.1"/>
</dbReference>
<keyword evidence="4 6" id="KW-1133">Transmembrane helix</keyword>
<feature type="transmembrane region" description="Helical" evidence="6">
    <location>
        <begin position="225"/>
        <end position="245"/>
    </location>
</feature>
<accession>A0A839HAU0</accession>
<evidence type="ECO:0000256" key="4">
    <source>
        <dbReference type="ARBA" id="ARBA00022989"/>
    </source>
</evidence>
<dbReference type="GO" id="GO:0005886">
    <property type="term" value="C:plasma membrane"/>
    <property type="evidence" value="ECO:0007669"/>
    <property type="project" value="UniProtKB-SubCell"/>
</dbReference>
<dbReference type="InterPro" id="IPR004869">
    <property type="entry name" value="MMPL_dom"/>
</dbReference>
<keyword evidence="5 6" id="KW-0472">Membrane</keyword>
<keyword evidence="3 6" id="KW-0812">Transmembrane</keyword>
<feature type="transmembrane region" description="Helical" evidence="6">
    <location>
        <begin position="18"/>
        <end position="35"/>
    </location>
</feature>
<dbReference type="InterPro" id="IPR000731">
    <property type="entry name" value="SSD"/>
</dbReference>
<organism evidence="8 9">
    <name type="scientific">Limosilactobacillus albertensis</name>
    <dbReference type="NCBI Taxonomy" id="2759752"/>
    <lineage>
        <taxon>Bacteria</taxon>
        <taxon>Bacillati</taxon>
        <taxon>Bacillota</taxon>
        <taxon>Bacilli</taxon>
        <taxon>Lactobacillales</taxon>
        <taxon>Lactobacillaceae</taxon>
        <taxon>Limosilactobacillus</taxon>
    </lineage>
</organism>
<gene>
    <name evidence="8" type="ORF">H5S41_09765</name>
</gene>
<sequence>MEKIFQRYGKLTTVHPKTILGVGIIIIFIMLLAGFKFGGSLSTKELAINNTPASQTADLVKKHFPSNNGAQAQVVLKSHSKLTTTKNQKLMGKIEASLAKDKNVATVISPVMGRTLAQKDHVGYFTVNYKNKKITDHETNNLKRIASHYGNRDTQIELSGISQKVAVSEVPEIVGILVALGILAITFTSLVTAGLPIISALVGLLTGIGGVFYCAKFVDVPSYDISLAAMVSLAVGIDYALFLVARYKQERQYAERTQALINAVQYTGPSIVFAGATIVIALLSMNVLGIGFLGIMGNMAAIAVISTVLITLLLVPIALQLCPAIGRPKQEQNKRFLPIKFIKNAVVNHSVITVCCSLLILILAALPIQQMHLGLPNDGSKQVNTTERRAYDIKARAYGAGNDSMLVTVIRNTQKPQLASNYVKAVQDQSNVKMVTPIIPSQDGKYLMLSVTPKTDSNDINTEKLVKNLRKIKVDGQQIKVTGSTAMNIDISEKLNSVLPKFLLIITVFAFILLVIALRSLVIPLVAVIGFILSIIATLGAVTFTIQEGHFAGLLHLPGKTAVLNFLPVITIGILFGLAMDYEVFLVRQIHEEYLKSANNISLAVERGLSKVGSAIIAAALIMITVFASFAFTDEIIIQSMGLALAFGVFADAFIVRLLLVPSMIKLCGKLNWGTKL</sequence>
<comment type="caution">
    <text evidence="8">The sequence shown here is derived from an EMBL/GenBank/DDBJ whole genome shotgun (WGS) entry which is preliminary data.</text>
</comment>
<feature type="transmembrane region" description="Helical" evidence="6">
    <location>
        <begin position="346"/>
        <end position="368"/>
    </location>
</feature>
<feature type="transmembrane region" description="Helical" evidence="6">
    <location>
        <begin position="566"/>
        <end position="587"/>
    </location>
</feature>
<dbReference type="EMBL" id="JACIVD010000069">
    <property type="protein sequence ID" value="MBB1124237.1"/>
    <property type="molecule type" value="Genomic_DNA"/>
</dbReference>
<feature type="transmembrane region" description="Helical" evidence="6">
    <location>
        <begin position="608"/>
        <end position="630"/>
    </location>
</feature>
<feature type="transmembrane region" description="Helical" evidence="6">
    <location>
        <begin position="299"/>
        <end position="325"/>
    </location>
</feature>
<feature type="transmembrane region" description="Helical" evidence="6">
    <location>
        <begin position="266"/>
        <end position="293"/>
    </location>
</feature>
<evidence type="ECO:0000256" key="2">
    <source>
        <dbReference type="ARBA" id="ARBA00022475"/>
    </source>
</evidence>
<evidence type="ECO:0000256" key="5">
    <source>
        <dbReference type="ARBA" id="ARBA00023136"/>
    </source>
</evidence>
<feature type="transmembrane region" description="Helical" evidence="6">
    <location>
        <begin position="498"/>
        <end position="518"/>
    </location>
</feature>
<feature type="transmembrane region" description="Helical" evidence="6">
    <location>
        <begin position="525"/>
        <end position="546"/>
    </location>
</feature>
<protein>
    <submittedName>
        <fullName evidence="8">MMPL family transporter</fullName>
    </submittedName>
</protein>
<proteinExistence type="predicted"/>
<evidence type="ECO:0000256" key="1">
    <source>
        <dbReference type="ARBA" id="ARBA00004651"/>
    </source>
</evidence>
<evidence type="ECO:0000256" key="6">
    <source>
        <dbReference type="SAM" id="Phobius"/>
    </source>
</evidence>
<evidence type="ECO:0000256" key="3">
    <source>
        <dbReference type="ARBA" id="ARBA00022692"/>
    </source>
</evidence>
<dbReference type="SUPFAM" id="SSF82866">
    <property type="entry name" value="Multidrug efflux transporter AcrB transmembrane domain"/>
    <property type="match status" value="2"/>
</dbReference>
<feature type="transmembrane region" description="Helical" evidence="6">
    <location>
        <begin position="636"/>
        <end position="660"/>
    </location>
</feature>
<keyword evidence="2" id="KW-1003">Cell membrane</keyword>
<evidence type="ECO:0000259" key="7">
    <source>
        <dbReference type="PROSITE" id="PS50156"/>
    </source>
</evidence>
<dbReference type="Pfam" id="PF03176">
    <property type="entry name" value="MMPL"/>
    <property type="match status" value="2"/>
</dbReference>
<dbReference type="Proteomes" id="UP000547628">
    <property type="component" value="Unassembled WGS sequence"/>
</dbReference>
<feature type="transmembrane region" description="Helical" evidence="6">
    <location>
        <begin position="173"/>
        <end position="205"/>
    </location>
</feature>
<dbReference type="Gene3D" id="1.20.1640.10">
    <property type="entry name" value="Multidrug efflux transporter AcrB transmembrane domain"/>
    <property type="match status" value="2"/>
</dbReference>
<dbReference type="InterPro" id="IPR050545">
    <property type="entry name" value="Mycobact_MmpL"/>
</dbReference>
<dbReference type="PANTHER" id="PTHR33406">
    <property type="entry name" value="MEMBRANE PROTEIN MJ1562-RELATED"/>
    <property type="match status" value="1"/>
</dbReference>
<evidence type="ECO:0000313" key="9">
    <source>
        <dbReference type="Proteomes" id="UP000547628"/>
    </source>
</evidence>
<evidence type="ECO:0000313" key="8">
    <source>
        <dbReference type="EMBL" id="MBB1124237.1"/>
    </source>
</evidence>
<comment type="subcellular location">
    <subcellularLocation>
        <location evidence="1">Cell membrane</location>
        <topology evidence="1">Multi-pass membrane protein</topology>
    </subcellularLocation>
</comment>
<dbReference type="AlphaFoldDB" id="A0A839HAU0"/>